<name>A0ABS8C958_9BURK</name>
<dbReference type="InterPro" id="IPR001387">
    <property type="entry name" value="Cro/C1-type_HTH"/>
</dbReference>
<dbReference type="Pfam" id="PF01381">
    <property type="entry name" value="HTH_3"/>
    <property type="match status" value="1"/>
</dbReference>
<protein>
    <submittedName>
        <fullName evidence="2">Helix-turn-helix transcriptional regulator</fullName>
    </submittedName>
</protein>
<sequence length="103" mass="11238">MVMTGSQCRAARALIEWSRDQLSAESGVAVQEISDFESGRVFPNEESCQSIRRALEEAGAVFLEEGAEGGVGVRLKYSRREVRALNKWEGEGGQAADDDVYPA</sequence>
<organism evidence="2 3">
    <name type="scientific">Mesopusillimonas faecipullorum</name>
    <dbReference type="NCBI Taxonomy" id="2755040"/>
    <lineage>
        <taxon>Bacteria</taxon>
        <taxon>Pseudomonadati</taxon>
        <taxon>Pseudomonadota</taxon>
        <taxon>Betaproteobacteria</taxon>
        <taxon>Burkholderiales</taxon>
        <taxon>Alcaligenaceae</taxon>
        <taxon>Mesopusillimonas</taxon>
    </lineage>
</organism>
<dbReference type="EMBL" id="JACDXW010000001">
    <property type="protein sequence ID" value="MCB5362558.1"/>
    <property type="molecule type" value="Genomic_DNA"/>
</dbReference>
<evidence type="ECO:0000313" key="3">
    <source>
        <dbReference type="Proteomes" id="UP000776983"/>
    </source>
</evidence>
<keyword evidence="3" id="KW-1185">Reference proteome</keyword>
<proteinExistence type="predicted"/>
<evidence type="ECO:0000259" key="1">
    <source>
        <dbReference type="PROSITE" id="PS50943"/>
    </source>
</evidence>
<gene>
    <name evidence="2" type="ORF">H0484_02155</name>
</gene>
<dbReference type="InterPro" id="IPR010982">
    <property type="entry name" value="Lambda_DNA-bd_dom_sf"/>
</dbReference>
<feature type="domain" description="HTH cro/C1-type" evidence="1">
    <location>
        <begin position="9"/>
        <end position="62"/>
    </location>
</feature>
<accession>A0ABS8C958</accession>
<dbReference type="Gene3D" id="1.10.260.40">
    <property type="entry name" value="lambda repressor-like DNA-binding domains"/>
    <property type="match status" value="1"/>
</dbReference>
<dbReference type="Proteomes" id="UP000776983">
    <property type="component" value="Unassembled WGS sequence"/>
</dbReference>
<evidence type="ECO:0000313" key="2">
    <source>
        <dbReference type="EMBL" id="MCB5362558.1"/>
    </source>
</evidence>
<comment type="caution">
    <text evidence="2">The sequence shown here is derived from an EMBL/GenBank/DDBJ whole genome shotgun (WGS) entry which is preliminary data.</text>
</comment>
<dbReference type="PROSITE" id="PS50943">
    <property type="entry name" value="HTH_CROC1"/>
    <property type="match status" value="1"/>
</dbReference>
<reference evidence="2 3" key="1">
    <citation type="submission" date="2020-07" db="EMBL/GenBank/DDBJ databases">
        <title>Pusillimonas sp. nov., isolated from poultry manure in Taiwan.</title>
        <authorList>
            <person name="Lin S.-Y."/>
            <person name="Tang Y.-S."/>
            <person name="Young C.-C."/>
        </authorList>
    </citation>
    <scope>NUCLEOTIDE SEQUENCE [LARGE SCALE GENOMIC DNA]</scope>
    <source>
        <strain evidence="2 3">CC-YST705</strain>
    </source>
</reference>
<dbReference type="SUPFAM" id="SSF47413">
    <property type="entry name" value="lambda repressor-like DNA-binding domains"/>
    <property type="match status" value="1"/>
</dbReference>